<comment type="caution">
    <text evidence="1">The sequence shown here is derived from an EMBL/GenBank/DDBJ whole genome shotgun (WGS) entry which is preliminary data.</text>
</comment>
<proteinExistence type="predicted"/>
<name>A0A4S3MQD6_9RHOB</name>
<gene>
    <name evidence="1" type="ORF">E7811_02390</name>
</gene>
<dbReference type="Gene3D" id="3.40.190.10">
    <property type="entry name" value="Periplasmic binding protein-like II"/>
    <property type="match status" value="1"/>
</dbReference>
<dbReference type="Proteomes" id="UP000309450">
    <property type="component" value="Unassembled WGS sequence"/>
</dbReference>
<reference evidence="1 2" key="1">
    <citation type="submission" date="2019-04" db="EMBL/GenBank/DDBJ databases">
        <title>Draft genome sequence of Gemmobacter aestuarii sp. nov.</title>
        <authorList>
            <person name="Hameed A."/>
            <person name="Lin S.-Y."/>
            <person name="Shahina M."/>
            <person name="Lai W.-A."/>
            <person name="Young C.-C."/>
        </authorList>
    </citation>
    <scope>NUCLEOTIDE SEQUENCE [LARGE SCALE GENOMIC DNA]</scope>
    <source>
        <strain evidence="1 2">CC-PW-75</strain>
    </source>
</reference>
<evidence type="ECO:0000313" key="1">
    <source>
        <dbReference type="EMBL" id="THD84607.1"/>
    </source>
</evidence>
<dbReference type="PANTHER" id="PTHR35841">
    <property type="entry name" value="PHOSPHONATES-BINDING PERIPLASMIC PROTEIN"/>
    <property type="match status" value="1"/>
</dbReference>
<evidence type="ECO:0000313" key="2">
    <source>
        <dbReference type="Proteomes" id="UP000309450"/>
    </source>
</evidence>
<evidence type="ECO:0008006" key="3">
    <source>
        <dbReference type="Google" id="ProtNLM"/>
    </source>
</evidence>
<keyword evidence="2" id="KW-1185">Reference proteome</keyword>
<dbReference type="SUPFAM" id="SSF53850">
    <property type="entry name" value="Periplasmic binding protein-like II"/>
    <property type="match status" value="1"/>
</dbReference>
<dbReference type="PANTHER" id="PTHR35841:SF1">
    <property type="entry name" value="PHOSPHONATES-BINDING PERIPLASMIC PROTEIN"/>
    <property type="match status" value="1"/>
</dbReference>
<protein>
    <recommendedName>
        <fullName evidence="3">Phosphate ABC transporter substrate-binding protein</fullName>
    </recommendedName>
</protein>
<organism evidence="1 2">
    <name type="scientific">Aliigemmobacter aestuarii</name>
    <dbReference type="NCBI Taxonomy" id="1445661"/>
    <lineage>
        <taxon>Bacteria</taxon>
        <taxon>Pseudomonadati</taxon>
        <taxon>Pseudomonadota</taxon>
        <taxon>Alphaproteobacteria</taxon>
        <taxon>Rhodobacterales</taxon>
        <taxon>Paracoccaceae</taxon>
        <taxon>Aliigemmobacter</taxon>
    </lineage>
</organism>
<dbReference type="Pfam" id="PF12974">
    <property type="entry name" value="Phosphonate-bd"/>
    <property type="match status" value="1"/>
</dbReference>
<dbReference type="EMBL" id="SSND01000001">
    <property type="protein sequence ID" value="THD84607.1"/>
    <property type="molecule type" value="Genomic_DNA"/>
</dbReference>
<accession>A0A4S3MQD6</accession>
<dbReference type="AlphaFoldDB" id="A0A4S3MQD6"/>
<sequence>MIASLAMYDRAECQPANDRLWALIRDGLRAKGIDAPDRLTRGEGAYWPAWKSPDLILSQTCGYPFRARLHGQVRLVGTPDYGVEGCPPGHYRSILVARAGDGRGDAADFDGAPLAYNEALSQSGWAAPQTHAARIGIRLPPGPATGAHRASAQAVAEGRADIAALDAVTWALIQRFDPALAALLKVVGRTDPTPGLPLITGPAQDADLIAGCVARAIDALSESDRATLRIRGLVRLSPADYLAVPNPLAPDQFARSD</sequence>
<dbReference type="RefSeq" id="WP_136392988.1">
    <property type="nucleotide sequence ID" value="NZ_SSND01000001.1"/>
</dbReference>
<dbReference type="OrthoDB" id="7353682at2"/>